<evidence type="ECO:0000256" key="2">
    <source>
        <dbReference type="ARBA" id="ARBA00022630"/>
    </source>
</evidence>
<keyword evidence="2" id="KW-0285">Flavoprotein</keyword>
<dbReference type="PROSITE" id="PS51387">
    <property type="entry name" value="FAD_PCMH"/>
    <property type="match status" value="1"/>
</dbReference>
<dbReference type="InterPro" id="IPR036318">
    <property type="entry name" value="FAD-bd_PCMH-like_sf"/>
</dbReference>
<evidence type="ECO:0000313" key="8">
    <source>
        <dbReference type="Proteomes" id="UP001304683"/>
    </source>
</evidence>
<keyword evidence="3" id="KW-0274">FAD</keyword>
<proteinExistence type="predicted"/>
<comment type="cofactor">
    <cofactor evidence="1">
        <name>FAD</name>
        <dbReference type="ChEBI" id="CHEBI:57692"/>
    </cofactor>
</comment>
<evidence type="ECO:0000259" key="6">
    <source>
        <dbReference type="PROSITE" id="PS51387"/>
    </source>
</evidence>
<dbReference type="EMBL" id="CP132508">
    <property type="protein sequence ID" value="WPD18164.1"/>
    <property type="molecule type" value="Genomic_DNA"/>
</dbReference>
<dbReference type="InterPro" id="IPR016169">
    <property type="entry name" value="FAD-bd_PCMH_sub2"/>
</dbReference>
<dbReference type="InterPro" id="IPR016166">
    <property type="entry name" value="FAD-bd_PCMH"/>
</dbReference>
<protein>
    <submittedName>
        <fullName evidence="7">FAD-binding protein</fullName>
    </submittedName>
</protein>
<dbReference type="InterPro" id="IPR006094">
    <property type="entry name" value="Oxid_FAD_bind_N"/>
</dbReference>
<organism evidence="7 8">
    <name type="scientific">Thermaerobacter composti</name>
    <dbReference type="NCBI Taxonomy" id="554949"/>
    <lineage>
        <taxon>Bacteria</taxon>
        <taxon>Bacillati</taxon>
        <taxon>Bacillota</taxon>
        <taxon>Clostridia</taxon>
        <taxon>Eubacteriales</taxon>
        <taxon>Clostridiales Family XVII. Incertae Sedis</taxon>
        <taxon>Thermaerobacter</taxon>
    </lineage>
</organism>
<sequence>MTAAGRPDGGPERAAVVRPASLEELARLVREARRVLPRGGGTKVRSWEAAPAPPAGGGRDAANPWAADDVLVLDTTGLAGVVEYDPAEFTVTVRAGTPVAALEALLAEHGQYLPFDPLLVDAGATVGGTVAMGVSGACRLRYGGVRDFVLGVTCVDGEGRVVRAGGRVVKNAAGYDLPKFLCGSMGRFAVLAELTFKVFPRPEEFLTVVLACPDVAEAATALRALYRSPLEPHALEVAAPGVLDGLLPAEVAPAAPTEPAGSAYLLLVRIGGPATILRGWADRVIECVREATGRPPAAEVLAGAAERRLWTALRELAWAGRRDAGRADGGPLLRLYSRPALMPELDALLDRHGARRLHSQAATAAWVLFPDEPAWEALLPALRAAAVPALLWAGSGPWPGGYLVPPAGTAVAQALKRVFDPHGRLPPLPWEEGV</sequence>
<gene>
    <name evidence="7" type="ORF">Q5761_07135</name>
</gene>
<dbReference type="InterPro" id="IPR004113">
    <property type="entry name" value="FAD-bd_oxidored_4_C"/>
</dbReference>
<reference evidence="7 8" key="1">
    <citation type="submission" date="2023-08" db="EMBL/GenBank/DDBJ databases">
        <title>Genome sequence of Thermaerobacter compostii strain Ins1, a spore-forming filamentous bacterium isolated from a deep geothermal reservoir.</title>
        <authorList>
            <person name="Bregnard D."/>
            <person name="Gonzalez D."/>
            <person name="Junier P."/>
        </authorList>
    </citation>
    <scope>NUCLEOTIDE SEQUENCE [LARGE SCALE GENOMIC DNA]</scope>
    <source>
        <strain evidence="7 8">Ins1</strain>
    </source>
</reference>
<evidence type="ECO:0000256" key="1">
    <source>
        <dbReference type="ARBA" id="ARBA00001974"/>
    </source>
</evidence>
<dbReference type="Pfam" id="PF02913">
    <property type="entry name" value="FAD-oxidase_C"/>
    <property type="match status" value="1"/>
</dbReference>
<evidence type="ECO:0000313" key="7">
    <source>
        <dbReference type="EMBL" id="WPD18164.1"/>
    </source>
</evidence>
<dbReference type="InterPro" id="IPR016164">
    <property type="entry name" value="FAD-linked_Oxase-like_C"/>
</dbReference>
<keyword evidence="4" id="KW-0560">Oxidoreductase</keyword>
<dbReference type="RefSeq" id="WP_318750025.1">
    <property type="nucleotide sequence ID" value="NZ_CP132508.1"/>
</dbReference>
<evidence type="ECO:0000256" key="5">
    <source>
        <dbReference type="SAM" id="MobiDB-lite"/>
    </source>
</evidence>
<evidence type="ECO:0000256" key="3">
    <source>
        <dbReference type="ARBA" id="ARBA00022827"/>
    </source>
</evidence>
<feature type="domain" description="FAD-binding PCMH-type" evidence="6">
    <location>
        <begin position="9"/>
        <end position="201"/>
    </location>
</feature>
<name>A0ABZ0QKY2_9FIRM</name>
<dbReference type="SUPFAM" id="SSF56176">
    <property type="entry name" value="FAD-binding/transporter-associated domain-like"/>
    <property type="match status" value="1"/>
</dbReference>
<keyword evidence="8" id="KW-1185">Reference proteome</keyword>
<dbReference type="Pfam" id="PF01565">
    <property type="entry name" value="FAD_binding_4"/>
    <property type="match status" value="1"/>
</dbReference>
<evidence type="ECO:0000256" key="4">
    <source>
        <dbReference type="ARBA" id="ARBA00023002"/>
    </source>
</evidence>
<accession>A0ABZ0QKY2</accession>
<dbReference type="Gene3D" id="3.30.465.10">
    <property type="match status" value="1"/>
</dbReference>
<dbReference type="Proteomes" id="UP001304683">
    <property type="component" value="Chromosome"/>
</dbReference>
<dbReference type="SUPFAM" id="SSF55103">
    <property type="entry name" value="FAD-linked oxidases, C-terminal domain"/>
    <property type="match status" value="1"/>
</dbReference>
<dbReference type="PANTHER" id="PTHR11748:SF103">
    <property type="entry name" value="GLYCOLATE OXIDASE SUBUNIT GLCE"/>
    <property type="match status" value="1"/>
</dbReference>
<feature type="region of interest" description="Disordered" evidence="5">
    <location>
        <begin position="38"/>
        <end position="62"/>
    </location>
</feature>
<dbReference type="PANTHER" id="PTHR11748">
    <property type="entry name" value="D-LACTATE DEHYDROGENASE"/>
    <property type="match status" value="1"/>
</dbReference>